<feature type="signal peptide" evidence="1">
    <location>
        <begin position="1"/>
        <end position="25"/>
    </location>
</feature>
<reference evidence="2 3" key="1">
    <citation type="submission" date="2014-12" db="EMBL/GenBank/DDBJ databases">
        <title>Draft Genome Sequence of Pseudoalteromonas luteoviolacea HI1.</title>
        <authorList>
            <person name="Asahina A.Y."/>
            <person name="Hadfield M.G."/>
        </authorList>
    </citation>
    <scope>NUCLEOTIDE SEQUENCE [LARGE SCALE GENOMIC DNA]</scope>
    <source>
        <strain evidence="2 3">HI1</strain>
    </source>
</reference>
<comment type="caution">
    <text evidence="2">The sequence shown here is derived from an EMBL/GenBank/DDBJ whole genome shotgun (WGS) entry which is preliminary data.</text>
</comment>
<gene>
    <name evidence="2" type="ORF">JF50_10590</name>
</gene>
<evidence type="ECO:0000313" key="2">
    <source>
        <dbReference type="EMBL" id="KID57613.1"/>
    </source>
</evidence>
<keyword evidence="1" id="KW-0732">Signal</keyword>
<organism evidence="2 3">
    <name type="scientific">Pseudoalteromonas luteoviolacea</name>
    <dbReference type="NCBI Taxonomy" id="43657"/>
    <lineage>
        <taxon>Bacteria</taxon>
        <taxon>Pseudomonadati</taxon>
        <taxon>Pseudomonadota</taxon>
        <taxon>Gammaproteobacteria</taxon>
        <taxon>Alteromonadales</taxon>
        <taxon>Pseudoalteromonadaceae</taxon>
        <taxon>Pseudoalteromonas</taxon>
    </lineage>
</organism>
<evidence type="ECO:0000313" key="3">
    <source>
        <dbReference type="Proteomes" id="UP000031327"/>
    </source>
</evidence>
<proteinExistence type="predicted"/>
<dbReference type="Proteomes" id="UP000031327">
    <property type="component" value="Unassembled WGS sequence"/>
</dbReference>
<sequence>MNLVKHFLFFGIYTVMLCTSAISHAHALKETTATITVRSGQIDVLVNTDFSHWLSVLHNNEAWLLGDTELVLQNGQSEQVKRKQLQDLVLTHTKIQANGTLLNCQLNQFPIKLTQLHKEHHSRAYFRLGCVSPQKQLNSVSLTLPKSLGRVYTSLVQPKQQLIGAGQQANFKL</sequence>
<dbReference type="EMBL" id="JWIC01000005">
    <property type="protein sequence ID" value="KID57613.1"/>
    <property type="molecule type" value="Genomic_DNA"/>
</dbReference>
<feature type="chain" id="PRO_5002135593" evidence="1">
    <location>
        <begin position="26"/>
        <end position="173"/>
    </location>
</feature>
<protein>
    <submittedName>
        <fullName evidence="2">Uncharacterized protein</fullName>
    </submittedName>
</protein>
<dbReference type="AlphaFoldDB" id="A0A0C1MS92"/>
<accession>A0A0C1MS92</accession>
<name>A0A0C1MS92_9GAMM</name>
<evidence type="ECO:0000256" key="1">
    <source>
        <dbReference type="SAM" id="SignalP"/>
    </source>
</evidence>